<gene>
    <name evidence="1" type="ORF">T4D_14045</name>
</gene>
<dbReference type="Proteomes" id="UP000054995">
    <property type="component" value="Unassembled WGS sequence"/>
</dbReference>
<keyword evidence="2" id="KW-1185">Reference proteome</keyword>
<sequence>MDLILASNMRKKDSKMAIVIHELEFAWGLSISVPLHFIAFSFSLQHSRTVSLSLPSLPPLQFSPLKQNLQPALPYVHRVYVHASGFTTYTTVKKECQGSMHTNLDVNAVLSSASHADDNAMPLRHNYAMRSYPIKPRFFANQQNISPENFTQRNYPAVSLK</sequence>
<reference evidence="1 2" key="1">
    <citation type="submission" date="2015-01" db="EMBL/GenBank/DDBJ databases">
        <title>Evolution of Trichinella species and genotypes.</title>
        <authorList>
            <person name="Korhonen P.K."/>
            <person name="Edoardo P."/>
            <person name="Giuseppe L.R."/>
            <person name="Gasser R.B."/>
        </authorList>
    </citation>
    <scope>NUCLEOTIDE SEQUENCE [LARGE SCALE GENOMIC DNA]</scope>
    <source>
        <strain evidence="1">ISS470</strain>
    </source>
</reference>
<proteinExistence type="predicted"/>
<protein>
    <submittedName>
        <fullName evidence="1">Uncharacterized protein</fullName>
    </submittedName>
</protein>
<comment type="caution">
    <text evidence="1">The sequence shown here is derived from an EMBL/GenBank/DDBJ whole genome shotgun (WGS) entry which is preliminary data.</text>
</comment>
<dbReference type="EMBL" id="JYDT01000182">
    <property type="protein sequence ID" value="KRY82258.1"/>
    <property type="molecule type" value="Genomic_DNA"/>
</dbReference>
<accession>A0A0V1F8Z7</accession>
<evidence type="ECO:0000313" key="2">
    <source>
        <dbReference type="Proteomes" id="UP000054995"/>
    </source>
</evidence>
<dbReference type="AlphaFoldDB" id="A0A0V1F8Z7"/>
<evidence type="ECO:0000313" key="1">
    <source>
        <dbReference type="EMBL" id="KRY82258.1"/>
    </source>
</evidence>
<name>A0A0V1F8Z7_TRIPS</name>
<organism evidence="1 2">
    <name type="scientific">Trichinella pseudospiralis</name>
    <name type="common">Parasitic roundworm</name>
    <dbReference type="NCBI Taxonomy" id="6337"/>
    <lineage>
        <taxon>Eukaryota</taxon>
        <taxon>Metazoa</taxon>
        <taxon>Ecdysozoa</taxon>
        <taxon>Nematoda</taxon>
        <taxon>Enoplea</taxon>
        <taxon>Dorylaimia</taxon>
        <taxon>Trichinellida</taxon>
        <taxon>Trichinellidae</taxon>
        <taxon>Trichinella</taxon>
    </lineage>
</organism>